<dbReference type="OrthoDB" id="1491752at2"/>
<evidence type="ECO:0008006" key="4">
    <source>
        <dbReference type="Google" id="ProtNLM"/>
    </source>
</evidence>
<feature type="transmembrane region" description="Helical" evidence="1">
    <location>
        <begin position="309"/>
        <end position="326"/>
    </location>
</feature>
<keyword evidence="1" id="KW-0812">Transmembrane</keyword>
<reference evidence="2 3" key="1">
    <citation type="submission" date="2018-05" db="EMBL/GenBank/DDBJ databases">
        <title>Polaribacter aquimarinus sp. nov., isolated from sediment in a sediment of sea.</title>
        <authorList>
            <person name="Lu D."/>
        </authorList>
    </citation>
    <scope>NUCLEOTIDE SEQUENCE [LARGE SCALE GENOMIC DNA]</scope>
    <source>
        <strain evidence="2 3">ZY113</strain>
    </source>
</reference>
<dbReference type="RefSeq" id="WP_109405715.1">
    <property type="nucleotide sequence ID" value="NZ_QFFG01000006.1"/>
</dbReference>
<feature type="transmembrane region" description="Helical" evidence="1">
    <location>
        <begin position="271"/>
        <end position="297"/>
    </location>
</feature>
<dbReference type="AlphaFoldDB" id="A0A2U2J7M9"/>
<feature type="transmembrane region" description="Helical" evidence="1">
    <location>
        <begin position="119"/>
        <end position="137"/>
    </location>
</feature>
<protein>
    <recommendedName>
        <fullName evidence="4">Glycosyltransferase RgtA/B/C/D-like domain-containing protein</fullName>
    </recommendedName>
</protein>
<gene>
    <name evidence="2" type="ORF">DIS07_13130</name>
</gene>
<dbReference type="EMBL" id="QFFG01000006">
    <property type="protein sequence ID" value="PWG04345.1"/>
    <property type="molecule type" value="Genomic_DNA"/>
</dbReference>
<evidence type="ECO:0000256" key="1">
    <source>
        <dbReference type="SAM" id="Phobius"/>
    </source>
</evidence>
<comment type="caution">
    <text evidence="2">The sequence shown here is derived from an EMBL/GenBank/DDBJ whole genome shotgun (WGS) entry which is preliminary data.</text>
</comment>
<accession>A0A2U2J7M9</accession>
<evidence type="ECO:0000313" key="3">
    <source>
        <dbReference type="Proteomes" id="UP000245670"/>
    </source>
</evidence>
<organism evidence="2 3">
    <name type="scientific">Polaribacter aquimarinus</name>
    <dbReference type="NCBI Taxonomy" id="2100726"/>
    <lineage>
        <taxon>Bacteria</taxon>
        <taxon>Pseudomonadati</taxon>
        <taxon>Bacteroidota</taxon>
        <taxon>Flavobacteriia</taxon>
        <taxon>Flavobacteriales</taxon>
        <taxon>Flavobacteriaceae</taxon>
    </lineage>
</organism>
<name>A0A2U2J7M9_9FLAO</name>
<feature type="transmembrane region" description="Helical" evidence="1">
    <location>
        <begin position="360"/>
        <end position="377"/>
    </location>
</feature>
<dbReference type="Proteomes" id="UP000245670">
    <property type="component" value="Unassembled WGS sequence"/>
</dbReference>
<feature type="transmembrane region" description="Helical" evidence="1">
    <location>
        <begin position="332"/>
        <end position="348"/>
    </location>
</feature>
<feature type="transmembrane region" description="Helical" evidence="1">
    <location>
        <begin position="9"/>
        <end position="29"/>
    </location>
</feature>
<keyword evidence="3" id="KW-1185">Reference proteome</keyword>
<proteinExistence type="predicted"/>
<sequence>MLIKNKKGFWILIAVVLCFIPMFFPNALVTDWGSDWAFYLHQARNIVNGIPQLDNGFIINEACFEISSKAYPIGFPLLLASVYTFFGENIPAFITLQTFILFLLGMTWFFTFRKRMGEFLAILGVFFIVYSPYVIWFRNNILSEYSYLLFQSLFILVYIFQKREKKWWLLGVLYGIAWIMKGGGVQLIFSAFLFELSTLLMHTKSPSVMQLAAKKIKLLFGIFVVGLFINLAFNKLFFNTGDSFGFYVKIYQEKYSLDQCLLNFKYYLNEIYYSFFVYWQTKWFGFLGALAFLYFLINGFKKLVGREKLIVFVLIIQLVSIIAFPFQQGMRYALPIMPLIVYVMLKGLKTSFPKNKMLKIITLVIFGGFVFSQVNGINSFNKQVSDSINWTPYTYETALGWQFIKNNTPKDAVFVTAFPRVLSFFTERPAYNPCVLSSEEIKNDMIKNNAKYIILNKQTEKWVPTLEPFVKAKVSKLDTVYINEEVVILKVK</sequence>
<feature type="transmembrane region" description="Helical" evidence="1">
    <location>
        <begin position="144"/>
        <end position="161"/>
    </location>
</feature>
<feature type="transmembrane region" description="Helical" evidence="1">
    <location>
        <begin position="215"/>
        <end position="233"/>
    </location>
</feature>
<evidence type="ECO:0000313" key="2">
    <source>
        <dbReference type="EMBL" id="PWG04345.1"/>
    </source>
</evidence>
<keyword evidence="1" id="KW-1133">Transmembrane helix</keyword>
<feature type="transmembrane region" description="Helical" evidence="1">
    <location>
        <begin position="167"/>
        <end position="194"/>
    </location>
</feature>
<feature type="transmembrane region" description="Helical" evidence="1">
    <location>
        <begin position="93"/>
        <end position="113"/>
    </location>
</feature>
<keyword evidence="1" id="KW-0472">Membrane</keyword>